<keyword evidence="12 18" id="KW-0408">Iron</keyword>
<evidence type="ECO:0000256" key="6">
    <source>
        <dbReference type="ARBA" id="ARBA00022660"/>
    </source>
</evidence>
<evidence type="ECO:0000256" key="14">
    <source>
        <dbReference type="ARBA" id="ARBA00023128"/>
    </source>
</evidence>
<evidence type="ECO:0000256" key="12">
    <source>
        <dbReference type="ARBA" id="ARBA00023004"/>
    </source>
</evidence>
<dbReference type="InterPro" id="IPR016174">
    <property type="entry name" value="Di-haem_cyt_TM"/>
</dbReference>
<comment type="similarity">
    <text evidence="16 19">Belongs to the cytochrome b family.</text>
</comment>
<dbReference type="EMBL" id="KP938437">
    <property type="protein sequence ID" value="AKF78583.1"/>
    <property type="molecule type" value="Genomic_DNA"/>
</dbReference>
<evidence type="ECO:0000256" key="1">
    <source>
        <dbReference type="ARBA" id="ARBA00002566"/>
    </source>
</evidence>
<dbReference type="GO" id="GO:0045275">
    <property type="term" value="C:respiratory chain complex III"/>
    <property type="evidence" value="ECO:0007669"/>
    <property type="project" value="InterPro"/>
</dbReference>
<feature type="domain" description="Cytochrome b/b6 C-terminal region profile" evidence="21">
    <location>
        <begin position="209"/>
        <end position="379"/>
    </location>
</feature>
<dbReference type="InterPro" id="IPR048260">
    <property type="entry name" value="Cytochrome_b_C_euk/bac"/>
</dbReference>
<comment type="function">
    <text evidence="1 19">Component of the ubiquinol-cytochrome c reductase complex (complex III or cytochrome b-c1 complex) that is part of the mitochondrial respiratory chain. The b-c1 complex mediates electron transfer from ubiquinol to cytochrome c. Contributes to the generation of a proton gradient across the mitochondrial membrane that is then used for ATP synthesis.</text>
</comment>
<organism evidence="22">
    <name type="scientific">Pseudocorynactis sp. SIO</name>
    <dbReference type="NCBI Taxonomy" id="1650679"/>
    <lineage>
        <taxon>Eukaryota</taxon>
        <taxon>Metazoa</taxon>
        <taxon>Cnidaria</taxon>
        <taxon>Anthozoa</taxon>
        <taxon>Hexacorallia</taxon>
        <taxon>Corallimorpharia</taxon>
        <taxon>Corallimorphidae</taxon>
        <taxon>Pseudocorynactis</taxon>
    </lineage>
</organism>
<dbReference type="InterPro" id="IPR030689">
    <property type="entry name" value="Cytochrome_b"/>
</dbReference>
<dbReference type="InterPro" id="IPR048259">
    <property type="entry name" value="Cytochrome_b_N_euk/bac"/>
</dbReference>
<gene>
    <name evidence="22" type="primary">CYTB</name>
</gene>
<dbReference type="Gene3D" id="1.20.810.10">
    <property type="entry name" value="Cytochrome Bc1 Complex, Chain C"/>
    <property type="match status" value="1"/>
</dbReference>
<feature type="transmembrane region" description="Helical" evidence="19">
    <location>
        <begin position="287"/>
        <end position="307"/>
    </location>
</feature>
<dbReference type="AlphaFoldDB" id="A0A0F7BI45"/>
<dbReference type="SUPFAM" id="SSF81342">
    <property type="entry name" value="Transmembrane di-heme cytochromes"/>
    <property type="match status" value="1"/>
</dbReference>
<dbReference type="InterPro" id="IPR005798">
    <property type="entry name" value="Cyt_b/b6_C"/>
</dbReference>
<dbReference type="PROSITE" id="PS51003">
    <property type="entry name" value="CYTB_CTER"/>
    <property type="match status" value="1"/>
</dbReference>
<comment type="cofactor">
    <cofactor evidence="19">
        <name>heme b</name>
        <dbReference type="ChEBI" id="CHEBI:60344"/>
    </cofactor>
    <text evidence="19">Binds 2 heme groups non-covalently.</text>
</comment>
<name>A0A0F7BI45_9CNID</name>
<dbReference type="GO" id="GO:0046872">
    <property type="term" value="F:metal ion binding"/>
    <property type="evidence" value="ECO:0007669"/>
    <property type="project" value="UniProtKB-UniRule"/>
</dbReference>
<evidence type="ECO:0000259" key="20">
    <source>
        <dbReference type="PROSITE" id="PS51002"/>
    </source>
</evidence>
<protein>
    <recommendedName>
        <fullName evidence="3 19">Cytochrome b</fullName>
    </recommendedName>
</protein>
<evidence type="ECO:0000256" key="5">
    <source>
        <dbReference type="ARBA" id="ARBA00022617"/>
    </source>
</evidence>
<evidence type="ECO:0000313" key="22">
    <source>
        <dbReference type="EMBL" id="AKF78583.1"/>
    </source>
</evidence>
<evidence type="ECO:0000256" key="9">
    <source>
        <dbReference type="ARBA" id="ARBA00022792"/>
    </source>
</evidence>
<feature type="transmembrane region" description="Helical" evidence="19">
    <location>
        <begin position="177"/>
        <end position="201"/>
    </location>
</feature>
<dbReference type="GO" id="GO:0016491">
    <property type="term" value="F:oxidoreductase activity"/>
    <property type="evidence" value="ECO:0007669"/>
    <property type="project" value="UniProtKB-UniRule"/>
</dbReference>
<keyword evidence="8 18" id="KW-0479">Metal-binding</keyword>
<comment type="cofactor">
    <cofactor evidence="18">
        <name>heme</name>
        <dbReference type="ChEBI" id="CHEBI:30413"/>
    </cofactor>
    <text evidence="18">Binds 2 heme groups non-covalently.</text>
</comment>
<evidence type="ECO:0000259" key="21">
    <source>
        <dbReference type="PROSITE" id="PS51003"/>
    </source>
</evidence>
<keyword evidence="7 19" id="KW-0812">Transmembrane</keyword>
<accession>A0A0F7BI45</accession>
<feature type="transmembrane region" description="Helical" evidence="19">
    <location>
        <begin position="319"/>
        <end position="339"/>
    </location>
</feature>
<proteinExistence type="inferred from homology"/>
<geneLocation type="mitochondrion" evidence="22"/>
<dbReference type="InterPro" id="IPR027387">
    <property type="entry name" value="Cytb/b6-like_sf"/>
</dbReference>
<dbReference type="FunFam" id="1.20.810.10:FF:000002">
    <property type="entry name" value="Cytochrome b"/>
    <property type="match status" value="1"/>
</dbReference>
<evidence type="ECO:0000256" key="18">
    <source>
        <dbReference type="PIRSR" id="PIRSR038885-2"/>
    </source>
</evidence>
<keyword evidence="11 19" id="KW-1133">Transmembrane helix</keyword>
<comment type="subcellular location">
    <subcellularLocation>
        <location evidence="2">Mitochondrion inner membrane</location>
        <topology evidence="2">Multi-pass membrane protein</topology>
    </subcellularLocation>
</comment>
<evidence type="ECO:0000256" key="7">
    <source>
        <dbReference type="ARBA" id="ARBA00022692"/>
    </source>
</evidence>
<keyword evidence="15 19" id="KW-0472">Membrane</keyword>
<evidence type="ECO:0000256" key="4">
    <source>
        <dbReference type="ARBA" id="ARBA00022448"/>
    </source>
</evidence>
<evidence type="ECO:0000256" key="13">
    <source>
        <dbReference type="ARBA" id="ARBA00023075"/>
    </source>
</evidence>
<keyword evidence="5 18" id="KW-0349">Heme</keyword>
<dbReference type="CDD" id="cd00284">
    <property type="entry name" value="Cytochrome_b_N"/>
    <property type="match status" value="1"/>
</dbReference>
<keyword evidence="9" id="KW-0999">Mitochondrion inner membrane</keyword>
<dbReference type="GO" id="GO:0008121">
    <property type="term" value="F:quinol-cytochrome-c reductase activity"/>
    <property type="evidence" value="ECO:0007669"/>
    <property type="project" value="InterPro"/>
</dbReference>
<dbReference type="InterPro" id="IPR036150">
    <property type="entry name" value="Cyt_b/b6_C_sf"/>
</dbReference>
<evidence type="ECO:0000256" key="15">
    <source>
        <dbReference type="ARBA" id="ARBA00023136"/>
    </source>
</evidence>
<evidence type="ECO:0000256" key="19">
    <source>
        <dbReference type="RuleBase" id="RU362117"/>
    </source>
</evidence>
<dbReference type="PANTHER" id="PTHR19271:SF16">
    <property type="entry name" value="CYTOCHROME B"/>
    <property type="match status" value="1"/>
</dbReference>
<dbReference type="GO" id="GO:0006122">
    <property type="term" value="P:mitochondrial electron transport, ubiquinol to cytochrome c"/>
    <property type="evidence" value="ECO:0007669"/>
    <property type="project" value="TreeGrafter"/>
</dbReference>
<evidence type="ECO:0000256" key="10">
    <source>
        <dbReference type="ARBA" id="ARBA00022982"/>
    </source>
</evidence>
<dbReference type="CDD" id="cd00290">
    <property type="entry name" value="cytochrome_b_C"/>
    <property type="match status" value="1"/>
</dbReference>
<sequence>MPLRKVNPLLSLMNSVLVDLPSPSNISYLWNFGSLLGLCLVMQIVTGCFLSMHYCAEVGLAFASVGHIMRDVNYGFLLRYFHANGASVFVLCLYIHIGRSLYYGGYTKTEVWRVGIVIFLLTMGTAFMGYVLPWGQMSFWGATVITNLLSAFPYVGTDIVQWVWGGFSVSSATLTRFFSLHFLFPFLLAILVGVHLIYLHVEGSNSPIGVRGPVDDVIFHVYYTSKDWYGMVVTIMLLSIVVYLAPNLLGDPENFIQANPLVTPVHIQPEWYFLFAYAILRSIPNKLGGVVSMFFSILILFFLPLLHRSWLRGLPFRPFGRLAFWFLVVDFFLLTWIGSQVVEEPFIVIGQLVSFFYFSYFFIWIPLLGELENQLLFFLSRKMVVYKPKRNNISEGALVFRRFVVILKN</sequence>
<feature type="transmembrane region" description="Helical" evidence="19">
    <location>
        <begin position="112"/>
        <end position="132"/>
    </location>
</feature>
<dbReference type="Pfam" id="PF00033">
    <property type="entry name" value="Cytochrome_B"/>
    <property type="match status" value="1"/>
</dbReference>
<dbReference type="GO" id="GO:0005743">
    <property type="term" value="C:mitochondrial inner membrane"/>
    <property type="evidence" value="ECO:0007669"/>
    <property type="project" value="UniProtKB-SubCell"/>
</dbReference>
<evidence type="ECO:0000256" key="2">
    <source>
        <dbReference type="ARBA" id="ARBA00004448"/>
    </source>
</evidence>
<feature type="transmembrane region" description="Helical" evidence="19">
    <location>
        <begin position="228"/>
        <end position="245"/>
    </location>
</feature>
<evidence type="ECO:0000256" key="16">
    <source>
        <dbReference type="ARBA" id="ARBA00061233"/>
    </source>
</evidence>
<feature type="binding site" description="axial binding residue" evidence="18">
    <location>
        <position position="181"/>
    </location>
    <ligand>
        <name>heme b</name>
        <dbReference type="ChEBI" id="CHEBI:60344"/>
        <label>b562</label>
    </ligand>
    <ligandPart>
        <name>Fe</name>
        <dbReference type="ChEBI" id="CHEBI:18248"/>
    </ligandPart>
</feature>
<dbReference type="PIRSF" id="PIRSF038885">
    <property type="entry name" value="COB"/>
    <property type="match status" value="1"/>
</dbReference>
<feature type="binding site" description="axial binding residue" evidence="18">
    <location>
        <position position="195"/>
    </location>
    <ligand>
        <name>heme b</name>
        <dbReference type="ChEBI" id="CHEBI:60344"/>
        <label>b566</label>
    </ligand>
    <ligandPart>
        <name>Fe</name>
        <dbReference type="ChEBI" id="CHEBI:18248"/>
    </ligandPart>
</feature>
<reference evidence="22" key="2">
    <citation type="submission" date="2015-03" db="EMBL/GenBank/DDBJ databases">
        <authorList>
            <person name="Lin M.-F."/>
            <person name="Kirahara M.V."/>
            <person name="Luo H."/>
            <person name="Tracey D."/>
            <person name="Geller J."/>
            <person name="Fukami H."/>
            <person name="Miller D.J."/>
            <person name="Chen C.A."/>
        </authorList>
    </citation>
    <scope>NUCLEOTIDE SEQUENCE</scope>
</reference>
<feature type="transmembrane region" description="Helical" evidence="19">
    <location>
        <begin position="28"/>
        <end position="56"/>
    </location>
</feature>
<reference evidence="22" key="1">
    <citation type="journal article" date="2014" name="Genome Biol. Evol.">
        <title>Mitochondrial genome rearrangements in the scleractinia/corallimorpharia complex: implications for coral phylogeny.</title>
        <authorList>
            <person name="Lin M.F."/>
            <person name="Kitahara M.V."/>
            <person name="Luo H."/>
            <person name="Tracey D."/>
            <person name="Geller J."/>
            <person name="Fukami H."/>
            <person name="Miller D.J."/>
            <person name="Chen C.A."/>
        </authorList>
    </citation>
    <scope>NUCLEOTIDE SEQUENCE</scope>
</reference>
<evidence type="ECO:0000256" key="8">
    <source>
        <dbReference type="ARBA" id="ARBA00022723"/>
    </source>
</evidence>
<feature type="transmembrane region" description="Helical" evidence="19">
    <location>
        <begin position="345"/>
        <end position="368"/>
    </location>
</feature>
<feature type="binding site" description="axial binding residue" evidence="18">
    <location>
        <position position="82"/>
    </location>
    <ligand>
        <name>heme b</name>
        <dbReference type="ChEBI" id="CHEBI:60344"/>
        <label>b562</label>
    </ligand>
    <ligandPart>
        <name>Fe</name>
        <dbReference type="ChEBI" id="CHEBI:18248"/>
    </ligandPart>
</feature>
<keyword evidence="6 19" id="KW-0679">Respiratory chain</keyword>
<dbReference type="InterPro" id="IPR005797">
    <property type="entry name" value="Cyt_b/b6_N"/>
</dbReference>
<dbReference type="Pfam" id="PF00032">
    <property type="entry name" value="Cytochrom_B_C"/>
    <property type="match status" value="1"/>
</dbReference>
<keyword evidence="13" id="KW-0830">Ubiquinone</keyword>
<dbReference type="PROSITE" id="PS51002">
    <property type="entry name" value="CYTB_NTER"/>
    <property type="match status" value="1"/>
</dbReference>
<dbReference type="PANTHER" id="PTHR19271">
    <property type="entry name" value="CYTOCHROME B"/>
    <property type="match status" value="1"/>
</dbReference>
<keyword evidence="14 19" id="KW-0496">Mitochondrion</keyword>
<evidence type="ECO:0000256" key="3">
    <source>
        <dbReference type="ARBA" id="ARBA00013531"/>
    </source>
</evidence>
<feature type="domain" description="Cytochrome b/b6 N-terminal region profile" evidence="20">
    <location>
        <begin position="1"/>
        <end position="208"/>
    </location>
</feature>
<feature type="transmembrane region" description="Helical" evidence="19">
    <location>
        <begin position="77"/>
        <end position="97"/>
    </location>
</feature>
<evidence type="ECO:0000256" key="11">
    <source>
        <dbReference type="ARBA" id="ARBA00022989"/>
    </source>
</evidence>
<feature type="binding site" evidence="17">
    <location>
        <position position="200"/>
    </location>
    <ligand>
        <name>a ubiquinone</name>
        <dbReference type="ChEBI" id="CHEBI:16389"/>
    </ligand>
</feature>
<keyword evidence="10 19" id="KW-0249">Electron transport</keyword>
<dbReference type="SUPFAM" id="SSF81648">
    <property type="entry name" value="a domain/subunit of cytochrome bc1 complex (Ubiquinol-cytochrome c reductase)"/>
    <property type="match status" value="1"/>
</dbReference>
<feature type="binding site" description="axial binding residue" evidence="18">
    <location>
        <position position="96"/>
    </location>
    <ligand>
        <name>heme b</name>
        <dbReference type="ChEBI" id="CHEBI:60344"/>
        <label>b566</label>
    </ligand>
    <ligandPart>
        <name>Fe</name>
        <dbReference type="ChEBI" id="CHEBI:18248"/>
    </ligandPart>
</feature>
<evidence type="ECO:0000256" key="17">
    <source>
        <dbReference type="PIRSR" id="PIRSR038885-1"/>
    </source>
</evidence>
<keyword evidence="4 19" id="KW-0813">Transport</keyword>